<feature type="domain" description="Carrier" evidence="1">
    <location>
        <begin position="1"/>
        <end position="70"/>
    </location>
</feature>
<comment type="caution">
    <text evidence="2">The sequence shown here is derived from an EMBL/GenBank/DDBJ whole genome shotgun (WGS) entry which is preliminary data.</text>
</comment>
<dbReference type="PROSITE" id="PS50075">
    <property type="entry name" value="CARRIER"/>
    <property type="match status" value="1"/>
</dbReference>
<dbReference type="Gene3D" id="1.10.1200.10">
    <property type="entry name" value="ACP-like"/>
    <property type="match status" value="1"/>
</dbReference>
<sequence>MAGIIAEWSDVERDEIREDSHLVEDLKLDSVDLFDVVFALEREFDIELPIENFGEERDGQEAIQAPELLMNAFCARIDRLVAQKAEA</sequence>
<name>A3VAJ7_9RHOB</name>
<dbReference type="SUPFAM" id="SSF47336">
    <property type="entry name" value="ACP-like"/>
    <property type="match status" value="1"/>
</dbReference>
<keyword evidence="3" id="KW-1185">Reference proteome</keyword>
<dbReference type="EMBL" id="AAMT01000001">
    <property type="protein sequence ID" value="EAQ14938.1"/>
    <property type="molecule type" value="Genomic_DNA"/>
</dbReference>
<accession>A3VAJ7</accession>
<protein>
    <submittedName>
        <fullName evidence="2">Acyl carrier protein</fullName>
    </submittedName>
</protein>
<gene>
    <name evidence="2" type="ORF">RB2654_20183</name>
</gene>
<dbReference type="Proteomes" id="UP000002931">
    <property type="component" value="Unassembled WGS sequence"/>
</dbReference>
<reference evidence="2 3" key="1">
    <citation type="journal article" date="2010" name="J. Bacteriol.">
        <title>Genome sequences of Pelagibaca bermudensis HTCC2601T and Maritimibacter alkaliphilus HTCC2654T, the type strains of two marine Roseobacter genera.</title>
        <authorList>
            <person name="Thrash J.C."/>
            <person name="Cho J.C."/>
            <person name="Ferriera S."/>
            <person name="Johnson J."/>
            <person name="Vergin K.L."/>
            <person name="Giovannoni S.J."/>
        </authorList>
    </citation>
    <scope>NUCLEOTIDE SEQUENCE [LARGE SCALE GENOMIC DNA]</scope>
    <source>
        <strain evidence="2 3">HTCC2654</strain>
    </source>
</reference>
<dbReference type="InterPro" id="IPR036736">
    <property type="entry name" value="ACP-like_sf"/>
</dbReference>
<dbReference type="InterPro" id="IPR009081">
    <property type="entry name" value="PP-bd_ACP"/>
</dbReference>
<dbReference type="HOGENOM" id="CLU_2234373_0_0_5"/>
<dbReference type="Pfam" id="PF00550">
    <property type="entry name" value="PP-binding"/>
    <property type="match status" value="1"/>
</dbReference>
<dbReference type="eggNOG" id="COG0236">
    <property type="taxonomic scope" value="Bacteria"/>
</dbReference>
<evidence type="ECO:0000313" key="2">
    <source>
        <dbReference type="EMBL" id="EAQ14938.1"/>
    </source>
</evidence>
<dbReference type="AlphaFoldDB" id="A3VAJ7"/>
<organism evidence="2 3">
    <name type="scientific">Maritimibacter alkaliphilus HTCC2654</name>
    <dbReference type="NCBI Taxonomy" id="314271"/>
    <lineage>
        <taxon>Bacteria</taxon>
        <taxon>Pseudomonadati</taxon>
        <taxon>Pseudomonadota</taxon>
        <taxon>Alphaproteobacteria</taxon>
        <taxon>Rhodobacterales</taxon>
        <taxon>Roseobacteraceae</taxon>
        <taxon>Maritimibacter</taxon>
    </lineage>
</organism>
<evidence type="ECO:0000259" key="1">
    <source>
        <dbReference type="PROSITE" id="PS50075"/>
    </source>
</evidence>
<evidence type="ECO:0000313" key="3">
    <source>
        <dbReference type="Proteomes" id="UP000002931"/>
    </source>
</evidence>
<dbReference type="STRING" id="314271.RB2654_20183"/>
<proteinExistence type="predicted"/>